<dbReference type="CDD" id="cd00158">
    <property type="entry name" value="RHOD"/>
    <property type="match status" value="1"/>
</dbReference>
<dbReference type="InterPro" id="IPR001763">
    <property type="entry name" value="Rhodanese-like_dom"/>
</dbReference>
<comment type="caution">
    <text evidence="2">The sequence shown here is derived from an EMBL/GenBank/DDBJ whole genome shotgun (WGS) entry which is preliminary data.</text>
</comment>
<protein>
    <submittedName>
        <fullName evidence="2">PQQ-dependent catabolism-associated CXXCW motif protein</fullName>
    </submittedName>
</protein>
<reference evidence="2" key="1">
    <citation type="journal article" date="2021" name="Proc. Natl. Acad. Sci. U.S.A.">
        <title>Global biogeography of chemosynthetic symbionts reveals both localized and globally distributed symbiont groups. .</title>
        <authorList>
            <person name="Osvatic J.T."/>
            <person name="Wilkins L.G.E."/>
            <person name="Leibrecht L."/>
            <person name="Leray M."/>
            <person name="Zauner S."/>
            <person name="Polzin J."/>
            <person name="Camacho Y."/>
            <person name="Gros O."/>
            <person name="van Gils J.A."/>
            <person name="Eisen J.A."/>
            <person name="Petersen J.M."/>
            <person name="Yuen B."/>
        </authorList>
    </citation>
    <scope>NUCLEOTIDE SEQUENCE</scope>
    <source>
        <strain evidence="2">MAGclacostrist064TRANS</strain>
    </source>
</reference>
<dbReference type="Gene3D" id="3.40.250.10">
    <property type="entry name" value="Rhodanese-like domain"/>
    <property type="match status" value="1"/>
</dbReference>
<evidence type="ECO:0000313" key="2">
    <source>
        <dbReference type="EMBL" id="MCG7945490.1"/>
    </source>
</evidence>
<dbReference type="InterPro" id="IPR022376">
    <property type="entry name" value="PQQ_CXXCW"/>
</dbReference>
<dbReference type="Proteomes" id="UP000886667">
    <property type="component" value="Unassembled WGS sequence"/>
</dbReference>
<organism evidence="2 3">
    <name type="scientific">Candidatus Thiodiazotropha taylori</name>
    <dbReference type="NCBI Taxonomy" id="2792791"/>
    <lineage>
        <taxon>Bacteria</taxon>
        <taxon>Pseudomonadati</taxon>
        <taxon>Pseudomonadota</taxon>
        <taxon>Gammaproteobacteria</taxon>
        <taxon>Chromatiales</taxon>
        <taxon>Sedimenticolaceae</taxon>
        <taxon>Candidatus Thiodiazotropha</taxon>
    </lineage>
</organism>
<dbReference type="EMBL" id="JAEPCM010000105">
    <property type="protein sequence ID" value="MCG7945490.1"/>
    <property type="molecule type" value="Genomic_DNA"/>
</dbReference>
<dbReference type="Pfam" id="PF00581">
    <property type="entry name" value="Rhodanese"/>
    <property type="match status" value="1"/>
</dbReference>
<accession>A0A9E4K993</accession>
<dbReference type="SUPFAM" id="SSF52821">
    <property type="entry name" value="Rhodanese/Cell cycle control phosphatase"/>
    <property type="match status" value="1"/>
</dbReference>
<gene>
    <name evidence="2" type="ORF">JAZ07_03995</name>
</gene>
<dbReference type="AlphaFoldDB" id="A0A9E4K993"/>
<feature type="domain" description="Rhodanese" evidence="1">
    <location>
        <begin position="106"/>
        <end position="190"/>
    </location>
</feature>
<name>A0A9E4K993_9GAMM</name>
<evidence type="ECO:0000259" key="1">
    <source>
        <dbReference type="PROSITE" id="PS50206"/>
    </source>
</evidence>
<proteinExistence type="predicted"/>
<dbReference type="InterPro" id="IPR036873">
    <property type="entry name" value="Rhodanese-like_dom_sf"/>
</dbReference>
<evidence type="ECO:0000313" key="3">
    <source>
        <dbReference type="Proteomes" id="UP000886667"/>
    </source>
</evidence>
<dbReference type="NCBIfam" id="TIGR03865">
    <property type="entry name" value="PQQ_CXXCW"/>
    <property type="match status" value="1"/>
</dbReference>
<sequence length="197" mass="22067">MRNRCLAKGISNTGKILILLVATLHISNCASSESQSELFSAQGYRLAEFRAPVPDSVPSASILSTEQLQRLLKEQPVLLIDVLPTPIKPKDRPDHLLWLPPARKNIPGSYWLPNVGFGALSDELDRYFRRNLAELSKHDSTLAIVIYCLADCWMSWNAAMRAAVEYGYSNVYWYPDGTTGWEAKNLPLQPSQPIPID</sequence>
<dbReference type="PROSITE" id="PS50206">
    <property type="entry name" value="RHODANESE_3"/>
    <property type="match status" value="1"/>
</dbReference>